<organism evidence="1 2">
    <name type="scientific">Riccia fluitans</name>
    <dbReference type="NCBI Taxonomy" id="41844"/>
    <lineage>
        <taxon>Eukaryota</taxon>
        <taxon>Viridiplantae</taxon>
        <taxon>Streptophyta</taxon>
        <taxon>Embryophyta</taxon>
        <taxon>Marchantiophyta</taxon>
        <taxon>Marchantiopsida</taxon>
        <taxon>Marchantiidae</taxon>
        <taxon>Marchantiales</taxon>
        <taxon>Ricciaceae</taxon>
        <taxon>Riccia</taxon>
    </lineage>
</organism>
<evidence type="ECO:0000313" key="1">
    <source>
        <dbReference type="EMBL" id="KAL2649782.1"/>
    </source>
</evidence>
<gene>
    <name evidence="1" type="ORF">R1flu_017910</name>
</gene>
<protein>
    <submittedName>
        <fullName evidence="1">Uncharacterized protein</fullName>
    </submittedName>
</protein>
<keyword evidence="2" id="KW-1185">Reference proteome</keyword>
<dbReference type="Proteomes" id="UP001605036">
    <property type="component" value="Unassembled WGS sequence"/>
</dbReference>
<accession>A0ABD1ZEJ2</accession>
<evidence type="ECO:0000313" key="2">
    <source>
        <dbReference type="Proteomes" id="UP001605036"/>
    </source>
</evidence>
<dbReference type="AlphaFoldDB" id="A0ABD1ZEJ2"/>
<dbReference type="EMBL" id="JBHFFA010000001">
    <property type="protein sequence ID" value="KAL2649782.1"/>
    <property type="molecule type" value="Genomic_DNA"/>
</dbReference>
<name>A0ABD1ZEJ2_9MARC</name>
<proteinExistence type="predicted"/>
<reference evidence="1 2" key="1">
    <citation type="submission" date="2024-09" db="EMBL/GenBank/DDBJ databases">
        <title>Chromosome-scale assembly of Riccia fluitans.</title>
        <authorList>
            <person name="Paukszto L."/>
            <person name="Sawicki J."/>
            <person name="Karawczyk K."/>
            <person name="Piernik-Szablinska J."/>
            <person name="Szczecinska M."/>
            <person name="Mazdziarz M."/>
        </authorList>
    </citation>
    <scope>NUCLEOTIDE SEQUENCE [LARGE SCALE GENOMIC DNA]</scope>
    <source>
        <strain evidence="1">Rf_01</strain>
        <tissue evidence="1">Aerial parts of the thallus</tissue>
    </source>
</reference>
<comment type="caution">
    <text evidence="1">The sequence shown here is derived from an EMBL/GenBank/DDBJ whole genome shotgun (WGS) entry which is preliminary data.</text>
</comment>
<sequence length="250" mass="28723">MPIVLLQNGGSFEASTSFCKQWARKKLGWTFRAQMTNQSKLPANYEEQIEAMVLRIAYLVCAYTIPAELVINGDQTGVQLLIVGRERTYAFKGCREVAVAGAGDKWQITLLVSSSAVGDLLPFQRPLKAAIHREFQIWAAWEVARELDNEHNDVSSFKLNTSMRNLRDKSCDFLWAAHQHVREMREMVVKGWEKCKILEAWKVEKQMASFEANRNSQLFVEEETFILDWEEIGFNDGSEEWLDETVEGIH</sequence>